<reference evidence="2" key="1">
    <citation type="journal article" date="2014" name="Proc. Natl. Acad. Sci. U.S.A.">
        <title>Extensive sampling of basidiomycete genomes demonstrates inadequacy of the white-rot/brown-rot paradigm for wood decay fungi.</title>
        <authorList>
            <person name="Riley R."/>
            <person name="Salamov A.A."/>
            <person name="Brown D.W."/>
            <person name="Nagy L.G."/>
            <person name="Floudas D."/>
            <person name="Held B.W."/>
            <person name="Levasseur A."/>
            <person name="Lombard V."/>
            <person name="Morin E."/>
            <person name="Otillar R."/>
            <person name="Lindquist E.A."/>
            <person name="Sun H."/>
            <person name="LaButti K.M."/>
            <person name="Schmutz J."/>
            <person name="Jabbour D."/>
            <person name="Luo H."/>
            <person name="Baker S.E."/>
            <person name="Pisabarro A.G."/>
            <person name="Walton J.D."/>
            <person name="Blanchette R.A."/>
            <person name="Henrissat B."/>
            <person name="Martin F."/>
            <person name="Cullen D."/>
            <person name="Hibbett D.S."/>
            <person name="Grigoriev I.V."/>
        </authorList>
    </citation>
    <scope>NUCLEOTIDE SEQUENCE [LARGE SCALE GENOMIC DNA]</scope>
    <source>
        <strain evidence="2">CBS 339.88</strain>
    </source>
</reference>
<accession>A0A067TMB2</accession>
<protein>
    <submittedName>
        <fullName evidence="1">Uncharacterized protein</fullName>
    </submittedName>
</protein>
<dbReference type="AlphaFoldDB" id="A0A067TMB2"/>
<dbReference type="EMBL" id="KL142368">
    <property type="protein sequence ID" value="KDR84370.1"/>
    <property type="molecule type" value="Genomic_DNA"/>
</dbReference>
<gene>
    <name evidence="1" type="ORF">GALMADRAFT_237182</name>
</gene>
<proteinExistence type="predicted"/>
<evidence type="ECO:0000313" key="2">
    <source>
        <dbReference type="Proteomes" id="UP000027222"/>
    </source>
</evidence>
<dbReference type="Proteomes" id="UP000027222">
    <property type="component" value="Unassembled WGS sequence"/>
</dbReference>
<sequence>TFASAIGPMVRTFLLRLNLRRWPTCLNPSDVWFSWSTISVIGPLPQHRRVNR</sequence>
<evidence type="ECO:0000313" key="1">
    <source>
        <dbReference type="EMBL" id="KDR84370.1"/>
    </source>
</evidence>
<feature type="non-terminal residue" evidence="1">
    <location>
        <position position="1"/>
    </location>
</feature>
<keyword evidence="2" id="KW-1185">Reference proteome</keyword>
<dbReference type="HOGENOM" id="CLU_202026_0_0_1"/>
<organism evidence="1 2">
    <name type="scientific">Galerina marginata (strain CBS 339.88)</name>
    <dbReference type="NCBI Taxonomy" id="685588"/>
    <lineage>
        <taxon>Eukaryota</taxon>
        <taxon>Fungi</taxon>
        <taxon>Dikarya</taxon>
        <taxon>Basidiomycota</taxon>
        <taxon>Agaricomycotina</taxon>
        <taxon>Agaricomycetes</taxon>
        <taxon>Agaricomycetidae</taxon>
        <taxon>Agaricales</taxon>
        <taxon>Agaricineae</taxon>
        <taxon>Strophariaceae</taxon>
        <taxon>Galerina</taxon>
    </lineage>
</organism>
<name>A0A067TMB2_GALM3</name>